<keyword evidence="2" id="KW-1185">Reference proteome</keyword>
<name>A0ACC3AL19_9EURO</name>
<gene>
    <name evidence="1" type="ORF">H2198_000159</name>
</gene>
<dbReference type="Proteomes" id="UP001172386">
    <property type="component" value="Unassembled WGS sequence"/>
</dbReference>
<evidence type="ECO:0000313" key="2">
    <source>
        <dbReference type="Proteomes" id="UP001172386"/>
    </source>
</evidence>
<accession>A0ACC3AL19</accession>
<comment type="caution">
    <text evidence="1">The sequence shown here is derived from an EMBL/GenBank/DDBJ whole genome shotgun (WGS) entry which is preliminary data.</text>
</comment>
<dbReference type="EMBL" id="JAPDRQ010000002">
    <property type="protein sequence ID" value="KAJ9664508.1"/>
    <property type="molecule type" value="Genomic_DNA"/>
</dbReference>
<organism evidence="1 2">
    <name type="scientific">Neophaeococcomyces mojaviensis</name>
    <dbReference type="NCBI Taxonomy" id="3383035"/>
    <lineage>
        <taxon>Eukaryota</taxon>
        <taxon>Fungi</taxon>
        <taxon>Dikarya</taxon>
        <taxon>Ascomycota</taxon>
        <taxon>Pezizomycotina</taxon>
        <taxon>Eurotiomycetes</taxon>
        <taxon>Chaetothyriomycetidae</taxon>
        <taxon>Chaetothyriales</taxon>
        <taxon>Chaetothyriales incertae sedis</taxon>
        <taxon>Neophaeococcomyces</taxon>
    </lineage>
</organism>
<protein>
    <submittedName>
        <fullName evidence="1">Uncharacterized protein</fullName>
    </submittedName>
</protein>
<reference evidence="1" key="1">
    <citation type="submission" date="2022-10" db="EMBL/GenBank/DDBJ databases">
        <title>Culturing micro-colonial fungi from biological soil crusts in the Mojave desert and describing Neophaeococcomyces mojavensis, and introducing the new genera and species Taxawa tesnikishii.</title>
        <authorList>
            <person name="Kurbessoian T."/>
            <person name="Stajich J.E."/>
        </authorList>
    </citation>
    <scope>NUCLEOTIDE SEQUENCE</scope>
    <source>
        <strain evidence="1">JES_112</strain>
    </source>
</reference>
<evidence type="ECO:0000313" key="1">
    <source>
        <dbReference type="EMBL" id="KAJ9664508.1"/>
    </source>
</evidence>
<proteinExistence type="predicted"/>
<sequence>MWPFRRGASDGFMSCFLLSLGAIAMAYPSSIVASTLAKPSFLEYMGVGDERGIYSSKKRLVGTITALFQAGAIPGLLCACEISDRFGRKKALLFISIISIIGTVGVTAAQNMAMLLIFRFLSGAGSFAYLGLVPLYIAELATPRRRGLFGGLVGTFIGFGYCGASFVGLAFYFIQNKEMQWRGPFAVGILWPVVTLATYPFIPESPRYLLMKNRPDEALDVVSRLHADSNDDEHSFMLAEYSQMKQQADFERTLDHSWSQLIMKPSYRKRLILIAGIKFFGQSTAVLVLNNYGPIFYAALGFKTRDQLILAGGRDIVAFVGNAIGALLMDNFGRRRLLLTGYVGCLITLCVFAAMVAEEQKQDNMGLVGVGMAALFTFLLFYAAGIDAATWVYTAEIFPSHMRSKALAVSVSIAASTSLAYLQVTPLAVADIGWKYFLVFICVTVVGCVWAYFNIFETKNIPLEEISEKFGAADEVVVHLSETMADPGSRKHSINPEAQLEKGEGAPTEHIESSAKTALARENR</sequence>